<dbReference type="EMBL" id="JAMQYH010000001">
    <property type="protein sequence ID" value="KAJ1703642.1"/>
    <property type="molecule type" value="Genomic_DNA"/>
</dbReference>
<evidence type="ECO:0000313" key="11">
    <source>
        <dbReference type="Proteomes" id="UP001151287"/>
    </source>
</evidence>
<evidence type="ECO:0000259" key="8">
    <source>
        <dbReference type="PROSITE" id="PS50090"/>
    </source>
</evidence>
<evidence type="ECO:0000259" key="9">
    <source>
        <dbReference type="PROSITE" id="PS51294"/>
    </source>
</evidence>
<dbReference type="GO" id="GO:0005634">
    <property type="term" value="C:nucleus"/>
    <property type="evidence" value="ECO:0007669"/>
    <property type="project" value="UniProtKB-SubCell"/>
</dbReference>
<keyword evidence="11" id="KW-1185">Reference proteome</keyword>
<feature type="domain" description="Myb-like" evidence="8">
    <location>
        <begin position="52"/>
        <end position="102"/>
    </location>
</feature>
<dbReference type="PANTHER" id="PTHR45614:SF124">
    <property type="entry name" value="OS03G0424300 PROTEIN"/>
    <property type="match status" value="1"/>
</dbReference>
<protein>
    <submittedName>
        <fullName evidence="10">Uncharacterized protein</fullName>
    </submittedName>
</protein>
<evidence type="ECO:0000256" key="5">
    <source>
        <dbReference type="ARBA" id="ARBA00023163"/>
    </source>
</evidence>
<evidence type="ECO:0000313" key="10">
    <source>
        <dbReference type="EMBL" id="KAJ1703642.1"/>
    </source>
</evidence>
<dbReference type="SMART" id="SM00717">
    <property type="entry name" value="SANT"/>
    <property type="match status" value="2"/>
</dbReference>
<accession>A0A9Q0D1R3</accession>
<feature type="domain" description="HTH myb-type" evidence="9">
    <location>
        <begin position="1"/>
        <end position="55"/>
    </location>
</feature>
<keyword evidence="2" id="KW-0677">Repeat</keyword>
<evidence type="ECO:0000256" key="3">
    <source>
        <dbReference type="ARBA" id="ARBA00023015"/>
    </source>
</evidence>
<feature type="domain" description="HTH myb-type" evidence="9">
    <location>
        <begin position="57"/>
        <end position="106"/>
    </location>
</feature>
<dbReference type="CDD" id="cd00167">
    <property type="entry name" value="SANT"/>
    <property type="match status" value="2"/>
</dbReference>
<evidence type="ECO:0000256" key="4">
    <source>
        <dbReference type="ARBA" id="ARBA00023125"/>
    </source>
</evidence>
<gene>
    <name evidence="10" type="ORF">LUZ63_003421</name>
</gene>
<dbReference type="FunFam" id="1.10.10.60:FF:000060">
    <property type="entry name" value="MYB transcription factor"/>
    <property type="match status" value="1"/>
</dbReference>
<feature type="region of interest" description="Disordered" evidence="7">
    <location>
        <begin position="105"/>
        <end position="153"/>
    </location>
</feature>
<proteinExistence type="predicted"/>
<organism evidence="10 11">
    <name type="scientific">Rhynchospora breviuscula</name>
    <dbReference type="NCBI Taxonomy" id="2022672"/>
    <lineage>
        <taxon>Eukaryota</taxon>
        <taxon>Viridiplantae</taxon>
        <taxon>Streptophyta</taxon>
        <taxon>Embryophyta</taxon>
        <taxon>Tracheophyta</taxon>
        <taxon>Spermatophyta</taxon>
        <taxon>Magnoliopsida</taxon>
        <taxon>Liliopsida</taxon>
        <taxon>Poales</taxon>
        <taxon>Cyperaceae</taxon>
        <taxon>Cyperoideae</taxon>
        <taxon>Rhynchosporeae</taxon>
        <taxon>Rhynchospora</taxon>
    </lineage>
</organism>
<dbReference type="OrthoDB" id="2143914at2759"/>
<dbReference type="PROSITE" id="PS50090">
    <property type="entry name" value="MYB_LIKE"/>
    <property type="match status" value="2"/>
</dbReference>
<comment type="caution">
    <text evidence="10">The sequence shown here is derived from an EMBL/GenBank/DDBJ whole genome shotgun (WGS) entry which is preliminary data.</text>
</comment>
<dbReference type="InterPro" id="IPR009057">
    <property type="entry name" value="Homeodomain-like_sf"/>
</dbReference>
<comment type="subcellular location">
    <subcellularLocation>
        <location evidence="1">Nucleus</location>
    </subcellularLocation>
</comment>
<reference evidence="10" key="1">
    <citation type="journal article" date="2022" name="Cell">
        <title>Repeat-based holocentromeres influence genome architecture and karyotype evolution.</title>
        <authorList>
            <person name="Hofstatter P.G."/>
            <person name="Thangavel G."/>
            <person name="Lux T."/>
            <person name="Neumann P."/>
            <person name="Vondrak T."/>
            <person name="Novak P."/>
            <person name="Zhang M."/>
            <person name="Costa L."/>
            <person name="Castellani M."/>
            <person name="Scott A."/>
            <person name="Toegelov H."/>
            <person name="Fuchs J."/>
            <person name="Mata-Sucre Y."/>
            <person name="Dias Y."/>
            <person name="Vanzela A.L.L."/>
            <person name="Huettel B."/>
            <person name="Almeida C.C.S."/>
            <person name="Simkova H."/>
            <person name="Souza G."/>
            <person name="Pedrosa-Harand A."/>
            <person name="Macas J."/>
            <person name="Mayer K.F.X."/>
            <person name="Houben A."/>
            <person name="Marques A."/>
        </authorList>
    </citation>
    <scope>NUCLEOTIDE SEQUENCE</scope>
    <source>
        <strain evidence="10">RhyBre1mFocal</strain>
    </source>
</reference>
<dbReference type="InterPro" id="IPR001005">
    <property type="entry name" value="SANT/Myb"/>
</dbReference>
<dbReference type="PROSITE" id="PS51294">
    <property type="entry name" value="HTH_MYB"/>
    <property type="match status" value="2"/>
</dbReference>
<dbReference type="InterPro" id="IPR017930">
    <property type="entry name" value="Myb_dom"/>
</dbReference>
<name>A0A9Q0D1R3_9POAL</name>
<keyword evidence="4" id="KW-0238">DNA-binding</keyword>
<keyword evidence="5" id="KW-0804">Transcription</keyword>
<evidence type="ECO:0000256" key="1">
    <source>
        <dbReference type="ARBA" id="ARBA00004123"/>
    </source>
</evidence>
<dbReference type="Pfam" id="PF00249">
    <property type="entry name" value="Myb_DNA-binding"/>
    <property type="match status" value="2"/>
</dbReference>
<dbReference type="InterPro" id="IPR050560">
    <property type="entry name" value="MYB_TF"/>
</dbReference>
<keyword evidence="3" id="KW-0805">Transcription regulation</keyword>
<evidence type="ECO:0000256" key="6">
    <source>
        <dbReference type="ARBA" id="ARBA00023242"/>
    </source>
</evidence>
<sequence>MDSIKGPWSPEEDALLRHLVQKHGAKNWSLISRSVPGRSGKSCRLRWCNQLSPRVEHRPFTSQEDEIILRAHRHLGNKWAAIARLLPGRTDNAIKNHWNSSLKRRCGEVKRAQSPSSPTSRSSGSDLSDPSDVTPSSSVEEDPMTVLSLGLPGWGTMEVQENEEIEKEKEEEIVCEKQFVVGSDMMEVMREMIRREVKNYMADMGWRDCSDMWGSPSVGMLQL</sequence>
<feature type="compositionally biased region" description="Low complexity" evidence="7">
    <location>
        <begin position="114"/>
        <end position="138"/>
    </location>
</feature>
<feature type="domain" description="Myb-like" evidence="8">
    <location>
        <begin position="1"/>
        <end position="51"/>
    </location>
</feature>
<dbReference type="SUPFAM" id="SSF46689">
    <property type="entry name" value="Homeodomain-like"/>
    <property type="match status" value="1"/>
</dbReference>
<dbReference type="Proteomes" id="UP001151287">
    <property type="component" value="Unassembled WGS sequence"/>
</dbReference>
<keyword evidence="6" id="KW-0539">Nucleus</keyword>
<dbReference type="Gene3D" id="1.10.10.60">
    <property type="entry name" value="Homeodomain-like"/>
    <property type="match status" value="2"/>
</dbReference>
<dbReference type="PANTHER" id="PTHR45614">
    <property type="entry name" value="MYB PROTEIN-RELATED"/>
    <property type="match status" value="1"/>
</dbReference>
<dbReference type="GO" id="GO:0000981">
    <property type="term" value="F:DNA-binding transcription factor activity, RNA polymerase II-specific"/>
    <property type="evidence" value="ECO:0007669"/>
    <property type="project" value="TreeGrafter"/>
</dbReference>
<dbReference type="AlphaFoldDB" id="A0A9Q0D1R3"/>
<evidence type="ECO:0000256" key="2">
    <source>
        <dbReference type="ARBA" id="ARBA00022737"/>
    </source>
</evidence>
<evidence type="ECO:0000256" key="7">
    <source>
        <dbReference type="SAM" id="MobiDB-lite"/>
    </source>
</evidence>
<dbReference type="GO" id="GO:0000978">
    <property type="term" value="F:RNA polymerase II cis-regulatory region sequence-specific DNA binding"/>
    <property type="evidence" value="ECO:0007669"/>
    <property type="project" value="TreeGrafter"/>
</dbReference>